<dbReference type="EMBL" id="FOCX01000001">
    <property type="protein sequence ID" value="SEN02524.1"/>
    <property type="molecule type" value="Genomic_DNA"/>
</dbReference>
<dbReference type="OrthoDB" id="105697at2157"/>
<dbReference type="PRINTS" id="PR01438">
    <property type="entry name" value="UNVRSLSTRESS"/>
</dbReference>
<gene>
    <name evidence="3" type="ORF">SAMN05216388_1001185</name>
</gene>
<dbReference type="PANTHER" id="PTHR46268:SF6">
    <property type="entry name" value="UNIVERSAL STRESS PROTEIN UP12"/>
    <property type="match status" value="1"/>
</dbReference>
<dbReference type="PANTHER" id="PTHR46268">
    <property type="entry name" value="STRESS RESPONSE PROTEIN NHAX"/>
    <property type="match status" value="1"/>
</dbReference>
<dbReference type="InterPro" id="IPR014729">
    <property type="entry name" value="Rossmann-like_a/b/a_fold"/>
</dbReference>
<proteinExistence type="inferred from homology"/>
<dbReference type="CDD" id="cd00293">
    <property type="entry name" value="USP-like"/>
    <property type="match status" value="1"/>
</dbReference>
<dbReference type="InterPro" id="IPR006015">
    <property type="entry name" value="Universal_stress_UspA"/>
</dbReference>
<sequence length="147" mass="15778">MYDRILVPTDGSSGTDETLDHAFHIAADNDATVHALYVVDRRLFLAADEDTQDDVIATLEEEGDAALDAAETAGANEGVEVVGERREGIPHTEIMSYAEEIEADLLVMGTHGRTGRDRLASLGSVTERVVENVGRPTLVVDIGDGEE</sequence>
<accession>A0A1H8D6U1</accession>
<organism evidence="3 4">
    <name type="scientific">Halorientalis persicus</name>
    <dbReference type="NCBI Taxonomy" id="1367881"/>
    <lineage>
        <taxon>Archaea</taxon>
        <taxon>Methanobacteriati</taxon>
        <taxon>Methanobacteriota</taxon>
        <taxon>Stenosarchaea group</taxon>
        <taxon>Halobacteria</taxon>
        <taxon>Halobacteriales</taxon>
        <taxon>Haloarculaceae</taxon>
        <taxon>Halorientalis</taxon>
    </lineage>
</organism>
<protein>
    <submittedName>
        <fullName evidence="3">Nucleotide-binding universal stress protein, UspA family</fullName>
    </submittedName>
</protein>
<dbReference type="Gene3D" id="3.40.50.620">
    <property type="entry name" value="HUPs"/>
    <property type="match status" value="1"/>
</dbReference>
<dbReference type="Proteomes" id="UP000198775">
    <property type="component" value="Unassembled WGS sequence"/>
</dbReference>
<comment type="similarity">
    <text evidence="1">Belongs to the universal stress protein A family.</text>
</comment>
<reference evidence="4" key="1">
    <citation type="submission" date="2016-10" db="EMBL/GenBank/DDBJ databases">
        <authorList>
            <person name="Varghese N."/>
            <person name="Submissions S."/>
        </authorList>
    </citation>
    <scope>NUCLEOTIDE SEQUENCE [LARGE SCALE GENOMIC DNA]</scope>
    <source>
        <strain evidence="4">IBRC-M 10043</strain>
    </source>
</reference>
<evidence type="ECO:0000313" key="4">
    <source>
        <dbReference type="Proteomes" id="UP000198775"/>
    </source>
</evidence>
<dbReference type="InterPro" id="IPR006016">
    <property type="entry name" value="UspA"/>
</dbReference>
<name>A0A1H8D6U1_9EURY</name>
<keyword evidence="4" id="KW-1185">Reference proteome</keyword>
<dbReference type="RefSeq" id="WP_092656675.1">
    <property type="nucleotide sequence ID" value="NZ_FOCX01000001.1"/>
</dbReference>
<evidence type="ECO:0000313" key="3">
    <source>
        <dbReference type="EMBL" id="SEN02524.1"/>
    </source>
</evidence>
<dbReference type="SUPFAM" id="SSF52402">
    <property type="entry name" value="Adenine nucleotide alpha hydrolases-like"/>
    <property type="match status" value="1"/>
</dbReference>
<feature type="domain" description="UspA" evidence="2">
    <location>
        <begin position="1"/>
        <end position="140"/>
    </location>
</feature>
<evidence type="ECO:0000259" key="2">
    <source>
        <dbReference type="Pfam" id="PF00582"/>
    </source>
</evidence>
<evidence type="ECO:0000256" key="1">
    <source>
        <dbReference type="ARBA" id="ARBA00008791"/>
    </source>
</evidence>
<dbReference type="AlphaFoldDB" id="A0A1H8D6U1"/>
<dbReference type="Pfam" id="PF00582">
    <property type="entry name" value="Usp"/>
    <property type="match status" value="1"/>
</dbReference>